<accession>A0A9D1J8J1</accession>
<dbReference type="GO" id="GO:0005524">
    <property type="term" value="F:ATP binding"/>
    <property type="evidence" value="ECO:0007669"/>
    <property type="project" value="UniProtKB-UniRule"/>
</dbReference>
<proteinExistence type="predicted"/>
<name>A0A9D1J8J1_9FIRM</name>
<dbReference type="PANTHER" id="PTHR21310:SF15">
    <property type="entry name" value="AMINOGLYCOSIDE PHOSPHOTRANSFERASE DOMAIN-CONTAINING PROTEIN"/>
    <property type="match status" value="1"/>
</dbReference>
<dbReference type="SUPFAM" id="SSF56112">
    <property type="entry name" value="Protein kinase-like (PK-like)"/>
    <property type="match status" value="1"/>
</dbReference>
<dbReference type="InterPro" id="IPR011009">
    <property type="entry name" value="Kinase-like_dom_sf"/>
</dbReference>
<dbReference type="PROSITE" id="PS00107">
    <property type="entry name" value="PROTEIN_KINASE_ATP"/>
    <property type="match status" value="1"/>
</dbReference>
<dbReference type="PROSITE" id="PS50011">
    <property type="entry name" value="PROTEIN_KINASE_DOM"/>
    <property type="match status" value="1"/>
</dbReference>
<feature type="domain" description="Protein kinase" evidence="2">
    <location>
        <begin position="31"/>
        <end position="316"/>
    </location>
</feature>
<reference evidence="3" key="2">
    <citation type="journal article" date="2021" name="PeerJ">
        <title>Extensive microbial diversity within the chicken gut microbiome revealed by metagenomics and culture.</title>
        <authorList>
            <person name="Gilroy R."/>
            <person name="Ravi A."/>
            <person name="Getino M."/>
            <person name="Pursley I."/>
            <person name="Horton D.L."/>
            <person name="Alikhan N.F."/>
            <person name="Baker D."/>
            <person name="Gharbi K."/>
            <person name="Hall N."/>
            <person name="Watson M."/>
            <person name="Adriaenssens E.M."/>
            <person name="Foster-Nyarko E."/>
            <person name="Jarju S."/>
            <person name="Secka A."/>
            <person name="Antonio M."/>
            <person name="Oren A."/>
            <person name="Chaudhuri R.R."/>
            <person name="La Ragione R."/>
            <person name="Hildebrand F."/>
            <person name="Pallen M.J."/>
        </authorList>
    </citation>
    <scope>NUCLEOTIDE SEQUENCE</scope>
    <source>
        <strain evidence="3">ChiW16-3235</strain>
    </source>
</reference>
<dbReference type="InterPro" id="IPR051678">
    <property type="entry name" value="AGP_Transferase"/>
</dbReference>
<dbReference type="AlphaFoldDB" id="A0A9D1J8J1"/>
<dbReference type="Gene3D" id="3.90.1200.10">
    <property type="match status" value="1"/>
</dbReference>
<evidence type="ECO:0000256" key="1">
    <source>
        <dbReference type="PROSITE-ProRule" id="PRU10141"/>
    </source>
</evidence>
<organism evidence="3 4">
    <name type="scientific">Candidatus Coproplasma avicola</name>
    <dbReference type="NCBI Taxonomy" id="2840744"/>
    <lineage>
        <taxon>Bacteria</taxon>
        <taxon>Bacillati</taxon>
        <taxon>Bacillota</taxon>
        <taxon>Clostridia</taxon>
        <taxon>Eubacteriales</taxon>
        <taxon>Candidatus Coproplasma</taxon>
    </lineage>
</organism>
<dbReference type="Gene3D" id="3.30.200.20">
    <property type="entry name" value="Phosphorylase Kinase, domain 1"/>
    <property type="match status" value="1"/>
</dbReference>
<evidence type="ECO:0000313" key="3">
    <source>
        <dbReference type="EMBL" id="HIR66503.1"/>
    </source>
</evidence>
<dbReference type="GO" id="GO:0004672">
    <property type="term" value="F:protein kinase activity"/>
    <property type="evidence" value="ECO:0007669"/>
    <property type="project" value="InterPro"/>
</dbReference>
<dbReference type="EMBL" id="DVHK01000009">
    <property type="protein sequence ID" value="HIR66503.1"/>
    <property type="molecule type" value="Genomic_DNA"/>
</dbReference>
<dbReference type="InterPro" id="IPR002575">
    <property type="entry name" value="Aminoglycoside_PTrfase"/>
</dbReference>
<dbReference type="InterPro" id="IPR017441">
    <property type="entry name" value="Protein_kinase_ATP_BS"/>
</dbReference>
<dbReference type="PANTHER" id="PTHR21310">
    <property type="entry name" value="AMINOGLYCOSIDE PHOSPHOTRANSFERASE-RELATED-RELATED"/>
    <property type="match status" value="1"/>
</dbReference>
<gene>
    <name evidence="3" type="ORF">IAB94_00470</name>
</gene>
<evidence type="ECO:0000313" key="4">
    <source>
        <dbReference type="Proteomes" id="UP000823913"/>
    </source>
</evidence>
<dbReference type="Pfam" id="PF01636">
    <property type="entry name" value="APH"/>
    <property type="match status" value="1"/>
</dbReference>
<dbReference type="InterPro" id="IPR000719">
    <property type="entry name" value="Prot_kinase_dom"/>
</dbReference>
<evidence type="ECO:0000259" key="2">
    <source>
        <dbReference type="PROSITE" id="PS50011"/>
    </source>
</evidence>
<comment type="caution">
    <text evidence="3">The sequence shown here is derived from an EMBL/GenBank/DDBJ whole genome shotgun (WGS) entry which is preliminary data.</text>
</comment>
<sequence>MLVERAKNINMNKKSARDCAVQVAGEMGIKVASSAYIGGGSFGRVCRITSAGGEKFAVKFIAANDMLKKETHDLELLARHCPVTMPQVIAVRPPDGRIPVGCYVMKYIEGKSALMSLKLLLKSREKRLDFAAQVTQALHAIHSCKSRLFGDTLSPDCADWLSYYKPFAAQVMQRAEDMHASGQLSDKIIRAMRAAWEGFGQIFSGGFGEACLIHGDLNIANIMVDERGNLCGFIDPLNSMYADREYDLFQFDNLTGKRFELRQTYMRQYGASPKCDARCAFYGLWNEVCCYIKSGVLVGLIINPLIDNMHKRLAEL</sequence>
<keyword evidence="1" id="KW-0067">ATP-binding</keyword>
<protein>
    <submittedName>
        <fullName evidence="3">Aminoglycoside phosphotransferase family protein</fullName>
    </submittedName>
</protein>
<keyword evidence="1" id="KW-0547">Nucleotide-binding</keyword>
<dbReference type="Proteomes" id="UP000823913">
    <property type="component" value="Unassembled WGS sequence"/>
</dbReference>
<feature type="binding site" evidence="1">
    <location>
        <position position="59"/>
    </location>
    <ligand>
        <name>ATP</name>
        <dbReference type="ChEBI" id="CHEBI:30616"/>
    </ligand>
</feature>
<reference evidence="3" key="1">
    <citation type="submission" date="2020-10" db="EMBL/GenBank/DDBJ databases">
        <authorList>
            <person name="Gilroy R."/>
        </authorList>
    </citation>
    <scope>NUCLEOTIDE SEQUENCE</scope>
    <source>
        <strain evidence="3">ChiW16-3235</strain>
    </source>
</reference>